<dbReference type="InterPro" id="IPR036390">
    <property type="entry name" value="WH_DNA-bd_sf"/>
</dbReference>
<dbReference type="GO" id="GO:0003887">
    <property type="term" value="F:DNA-directed DNA polymerase activity"/>
    <property type="evidence" value="ECO:0007669"/>
    <property type="project" value="InterPro"/>
</dbReference>
<protein>
    <recommendedName>
        <fullName evidence="1">Initiator Rep protein WH1 domain-containing protein</fullName>
    </recommendedName>
</protein>
<dbReference type="InterPro" id="IPR000525">
    <property type="entry name" value="Initiator_Rep_WH1"/>
</dbReference>
<geneLocation type="plasmid" evidence="2">
    <name>pRGRH0609</name>
</geneLocation>
<reference evidence="2" key="2">
    <citation type="submission" date="2015-07" db="EMBL/GenBank/DDBJ databases">
        <title>Plasmids, circular viruses and viroids from rat gut.</title>
        <authorList>
            <person name="Jorgensen T.J."/>
            <person name="Hansen M.A."/>
            <person name="Xu Z."/>
            <person name="Tabak M.A."/>
            <person name="Sorensen S.J."/>
            <person name="Hansen L.H."/>
        </authorList>
    </citation>
    <scope>NUCLEOTIDE SEQUENCE</scope>
    <source>
        <plasmid evidence="2">pRGRH0609</plasmid>
    </source>
</reference>
<dbReference type="EMBL" id="LN853238">
    <property type="protein sequence ID" value="CRY95374.1"/>
    <property type="molecule type" value="Genomic_DNA"/>
</dbReference>
<accession>A0A0H5Q1T2</accession>
<dbReference type="GO" id="GO:0006270">
    <property type="term" value="P:DNA replication initiation"/>
    <property type="evidence" value="ECO:0007669"/>
    <property type="project" value="InterPro"/>
</dbReference>
<keyword evidence="2" id="KW-0614">Plasmid</keyword>
<dbReference type="NCBIfam" id="NF038290">
    <property type="entry name" value="repM_Acin"/>
    <property type="match status" value="1"/>
</dbReference>
<evidence type="ECO:0000259" key="1">
    <source>
        <dbReference type="Pfam" id="PF01051"/>
    </source>
</evidence>
<name>A0A0H5Q1T2_9ZZZZ</name>
<dbReference type="Pfam" id="PF21205">
    <property type="entry name" value="Rep3_C"/>
    <property type="match status" value="1"/>
</dbReference>
<dbReference type="Pfam" id="PF01051">
    <property type="entry name" value="Rep3_N"/>
    <property type="match status" value="1"/>
</dbReference>
<dbReference type="InterPro" id="IPR036388">
    <property type="entry name" value="WH-like_DNA-bd_sf"/>
</dbReference>
<proteinExistence type="predicted"/>
<evidence type="ECO:0000313" key="2">
    <source>
        <dbReference type="EMBL" id="CRY95374.1"/>
    </source>
</evidence>
<dbReference type="AlphaFoldDB" id="A0A0H5Q1T2"/>
<organism evidence="2">
    <name type="scientific">uncultured prokaryote</name>
    <dbReference type="NCBI Taxonomy" id="198431"/>
    <lineage>
        <taxon>unclassified sequences</taxon>
        <taxon>environmental samples</taxon>
    </lineage>
</organism>
<dbReference type="SUPFAM" id="SSF46785">
    <property type="entry name" value="Winged helix' DNA-binding domain"/>
    <property type="match status" value="2"/>
</dbReference>
<dbReference type="Gene3D" id="1.10.10.10">
    <property type="entry name" value="Winged helix-like DNA-binding domain superfamily/Winged helix DNA-binding domain"/>
    <property type="match status" value="2"/>
</dbReference>
<sequence>MRKGNKQMAQVVKDNVLINASYALDLVEQRLVLQGIVKSRETETGFNALRPVSIHASEYEKQFNVSKDAAYKALKDAVLSLFERQFTFTELQNGKLKVVKSRWVSQIAYVDDSAEVQIIFSPVVSGMCSRLESHFTSYDLEQVAQLTSKYAVRLYELLMCWKSVGKTPEFSLVDFRKKLGLLDSEYKPMNNFKKYVLDLAVAQINEHTDIKVSYEQHKTGRTISGFSFKFKSKVKSQKIERQRDKNTVDLFAKITDAQRYLFANKLARRAEMSEYSKGTESYEEFGKRIADMLLDEQKFQTFLPLLIDEGFTWKS</sequence>
<reference evidence="2" key="1">
    <citation type="submission" date="2015-06" db="EMBL/GenBank/DDBJ databases">
        <authorList>
            <person name="Joergensen T."/>
        </authorList>
    </citation>
    <scope>NUCLEOTIDE SEQUENCE</scope>
    <source>
        <plasmid evidence="2">pRGRH0609</plasmid>
    </source>
</reference>
<feature type="domain" description="Initiator Rep protein WH1" evidence="1">
    <location>
        <begin position="11"/>
        <end position="159"/>
    </location>
</feature>